<dbReference type="PANTHER" id="PTHR31460">
    <property type="match status" value="1"/>
</dbReference>
<organism evidence="4 5">
    <name type="scientific">Allostreptomyces psammosilenae</name>
    <dbReference type="NCBI Taxonomy" id="1892865"/>
    <lineage>
        <taxon>Bacteria</taxon>
        <taxon>Bacillati</taxon>
        <taxon>Actinomycetota</taxon>
        <taxon>Actinomycetes</taxon>
        <taxon>Kitasatosporales</taxon>
        <taxon>Streptomycetaceae</taxon>
        <taxon>Allostreptomyces</taxon>
    </lineage>
</organism>
<dbReference type="InterPro" id="IPR053224">
    <property type="entry name" value="Sensory_adhesion_molecule"/>
</dbReference>
<dbReference type="InterPro" id="IPR013658">
    <property type="entry name" value="SGL"/>
</dbReference>
<sequence length="377" mass="38576">MPQHEPGRPRRSHRRAAVLPSALAMSAALLLAPAAGAAVAAPPATAPSAAGASAAAPSADPAARHAARLPEVIEGEGRALHPEGVAWDPTRSAFLVSSIRHGTVSVVGADGVARTLIDDPRLIATGAVRVDAARNRVLVTYGDVYGGPDALLSVGSSPETRGRHSGLAVYDLTTGEPELMVDLGGSPGLHLANDVAVDPFGNAYVTDSFTGTIHRVTPKGHASVLLSHPALDAGENAAGQPITGLNGIAYHPAGFLLTVRHDTGAVFRIPLAAPERFTEVRQQRPTPGADGVALGRNGALYVVTNAIAPGGLDGLLELRSRDGWRTARQTGATASPEAAPSAVALTPRGNYVLSGHLPVLFGSGGRQTADGFVLRRL</sequence>
<evidence type="ECO:0000256" key="2">
    <source>
        <dbReference type="SAM" id="SignalP"/>
    </source>
</evidence>
<dbReference type="Proteomes" id="UP000567795">
    <property type="component" value="Unassembled WGS sequence"/>
</dbReference>
<evidence type="ECO:0000256" key="1">
    <source>
        <dbReference type="SAM" id="MobiDB-lite"/>
    </source>
</evidence>
<dbReference type="Pfam" id="PF08450">
    <property type="entry name" value="SGL"/>
    <property type="match status" value="1"/>
</dbReference>
<evidence type="ECO:0000313" key="4">
    <source>
        <dbReference type="EMBL" id="NYI04061.1"/>
    </source>
</evidence>
<dbReference type="PANTHER" id="PTHR31460:SF3">
    <property type="entry name" value="MESOCENTIN"/>
    <property type="match status" value="1"/>
</dbReference>
<accession>A0A852ZZQ8</accession>
<evidence type="ECO:0000313" key="5">
    <source>
        <dbReference type="Proteomes" id="UP000567795"/>
    </source>
</evidence>
<gene>
    <name evidence="4" type="ORF">FHU37_001004</name>
</gene>
<keyword evidence="2" id="KW-0732">Signal</keyword>
<dbReference type="SUPFAM" id="SSF63829">
    <property type="entry name" value="Calcium-dependent phosphotriesterase"/>
    <property type="match status" value="1"/>
</dbReference>
<dbReference type="InterPro" id="IPR011042">
    <property type="entry name" value="6-blade_b-propeller_TolB-like"/>
</dbReference>
<feature type="compositionally biased region" description="Low complexity" evidence="1">
    <location>
        <begin position="44"/>
        <end position="61"/>
    </location>
</feature>
<reference evidence="4 5" key="1">
    <citation type="submission" date="2020-07" db="EMBL/GenBank/DDBJ databases">
        <title>Sequencing the genomes of 1000 actinobacteria strains.</title>
        <authorList>
            <person name="Klenk H.-P."/>
        </authorList>
    </citation>
    <scope>NUCLEOTIDE SEQUENCE [LARGE SCALE GENOMIC DNA]</scope>
    <source>
        <strain evidence="4 5">DSM 42178</strain>
    </source>
</reference>
<dbReference type="RefSeq" id="WP_179813027.1">
    <property type="nucleotide sequence ID" value="NZ_JACBZD010000001.1"/>
</dbReference>
<name>A0A852ZZQ8_9ACTN</name>
<dbReference type="Gene3D" id="2.120.10.30">
    <property type="entry name" value="TolB, C-terminal domain"/>
    <property type="match status" value="1"/>
</dbReference>
<comment type="caution">
    <text evidence="4">The sequence shown here is derived from an EMBL/GenBank/DDBJ whole genome shotgun (WGS) entry which is preliminary data.</text>
</comment>
<feature type="chain" id="PRO_5032574589" evidence="2">
    <location>
        <begin position="41"/>
        <end position="377"/>
    </location>
</feature>
<dbReference type="AlphaFoldDB" id="A0A852ZZQ8"/>
<keyword evidence="5" id="KW-1185">Reference proteome</keyword>
<evidence type="ECO:0000259" key="3">
    <source>
        <dbReference type="Pfam" id="PF08450"/>
    </source>
</evidence>
<proteinExistence type="predicted"/>
<protein>
    <submittedName>
        <fullName evidence="4">Sugar lactone lactonase YvrE</fullName>
    </submittedName>
</protein>
<feature type="domain" description="SMP-30/Gluconolactonase/LRE-like region" evidence="3">
    <location>
        <begin position="82"/>
        <end position="303"/>
    </location>
</feature>
<dbReference type="EMBL" id="JACBZD010000001">
    <property type="protein sequence ID" value="NYI04061.1"/>
    <property type="molecule type" value="Genomic_DNA"/>
</dbReference>
<feature type="signal peptide" evidence="2">
    <location>
        <begin position="1"/>
        <end position="40"/>
    </location>
</feature>
<feature type="region of interest" description="Disordered" evidence="1">
    <location>
        <begin position="44"/>
        <end position="65"/>
    </location>
</feature>